<feature type="compositionally biased region" description="Basic and acidic residues" evidence="1">
    <location>
        <begin position="42"/>
        <end position="51"/>
    </location>
</feature>
<feature type="compositionally biased region" description="Polar residues" evidence="1">
    <location>
        <begin position="148"/>
        <end position="158"/>
    </location>
</feature>
<dbReference type="InParanoid" id="Q0U3J5"/>
<dbReference type="KEGG" id="pno:SNOG_13669"/>
<dbReference type="OMA" id="DAFAVHM"/>
<feature type="compositionally biased region" description="Polar residues" evidence="1">
    <location>
        <begin position="197"/>
        <end position="220"/>
    </location>
</feature>
<dbReference type="EMBL" id="CH445351">
    <property type="protein sequence ID" value="EAT79116.1"/>
    <property type="molecule type" value="Genomic_DNA"/>
</dbReference>
<organism evidence="2 3">
    <name type="scientific">Phaeosphaeria nodorum (strain SN15 / ATCC MYA-4574 / FGSC 10173)</name>
    <name type="common">Glume blotch fungus</name>
    <name type="synonym">Parastagonospora nodorum</name>
    <dbReference type="NCBI Taxonomy" id="321614"/>
    <lineage>
        <taxon>Eukaryota</taxon>
        <taxon>Fungi</taxon>
        <taxon>Dikarya</taxon>
        <taxon>Ascomycota</taxon>
        <taxon>Pezizomycotina</taxon>
        <taxon>Dothideomycetes</taxon>
        <taxon>Pleosporomycetidae</taxon>
        <taxon>Pleosporales</taxon>
        <taxon>Pleosporineae</taxon>
        <taxon>Phaeosphaeriaceae</taxon>
        <taxon>Parastagonospora</taxon>
    </lineage>
</organism>
<evidence type="ECO:0000313" key="3">
    <source>
        <dbReference type="Proteomes" id="UP000001055"/>
    </source>
</evidence>
<feature type="region of interest" description="Disordered" evidence="1">
    <location>
        <begin position="423"/>
        <end position="470"/>
    </location>
</feature>
<feature type="compositionally biased region" description="Polar residues" evidence="1">
    <location>
        <begin position="324"/>
        <end position="341"/>
    </location>
</feature>
<feature type="compositionally biased region" description="Basic and acidic residues" evidence="1">
    <location>
        <begin position="342"/>
        <end position="351"/>
    </location>
</feature>
<sequence>MAEDAYIEAFVMPSKIPNISHQRGGSSDESCGSALSSPDQSPKSRKEEKSKRIPTSRKTGFATIRTDSTDSFPAFESDAFAVLMPTTRLPILEYTRLPKKAVSTAAQADALRTYQEKAQQSRERNNSQGVQVPSRIVSYDYASRNITDQRASTESGTGIPTAAGSFPISPPVPQHKWTLPNSKLDTKGQKPHATGLRSATSPPKSVTVGANSATTASPTSCYRVYRPDSTAGASRSPSSASALPPSITVRIKPRAKVTTQNAERVQTESSHKLYNRPFDTASSQSSCDSGPVKSMPNFTRHNSVEGDSIFGYKSKDVSGAVDGSPTSSGAEKGKSTSPTSSDNEKKKERAKAVPQIKMKSPEKTPEKPAKDTTPKRTLTQRFPWLRPAGPRLAKPTTAPVVFNAPAPRPMSSYVDPFERLATPTPHPSALRSPSTAPPRPCTPKKTLTKPTPTINTTTRPITPKSAAPPSPTGKFDSGFAQIKCFTLLLAKFCLVVYAVVALWFIMDALKEAINVIGVPFRAIKCVGVWVWFLVWLYLRTHPARPSDRQYYLCRRHIHEPAGISLPQELKRLINLHIWTCGKERKYRDFTIGFA</sequence>
<evidence type="ECO:0000256" key="1">
    <source>
        <dbReference type="SAM" id="MobiDB-lite"/>
    </source>
</evidence>
<evidence type="ECO:0000313" key="2">
    <source>
        <dbReference type="EMBL" id="EAT79116.1"/>
    </source>
</evidence>
<dbReference type="HOGENOM" id="CLU_502612_0_0_1"/>
<feature type="compositionally biased region" description="Basic and acidic residues" evidence="1">
    <location>
        <begin position="359"/>
        <end position="374"/>
    </location>
</feature>
<name>Q0U3J5_PHANO</name>
<feature type="region of interest" description="Disordered" evidence="1">
    <location>
        <begin position="17"/>
        <end position="65"/>
    </location>
</feature>
<accession>Q0U3J5</accession>
<feature type="region of interest" description="Disordered" evidence="1">
    <location>
        <begin position="148"/>
        <end position="391"/>
    </location>
</feature>
<gene>
    <name evidence="2" type="ORF">SNOG_13669</name>
</gene>
<feature type="compositionally biased region" description="Polar residues" evidence="1">
    <location>
        <begin position="17"/>
        <end position="41"/>
    </location>
</feature>
<feature type="compositionally biased region" description="Low complexity" evidence="1">
    <location>
        <begin position="229"/>
        <end position="246"/>
    </location>
</feature>
<reference evidence="3" key="1">
    <citation type="journal article" date="2007" name="Plant Cell">
        <title>Dothideomycete-plant interactions illuminated by genome sequencing and EST analysis of the wheat pathogen Stagonospora nodorum.</title>
        <authorList>
            <person name="Hane J.K."/>
            <person name="Lowe R.G."/>
            <person name="Solomon P.S."/>
            <person name="Tan K.C."/>
            <person name="Schoch C.L."/>
            <person name="Spatafora J.W."/>
            <person name="Crous P.W."/>
            <person name="Kodira C."/>
            <person name="Birren B.W."/>
            <person name="Galagan J.E."/>
            <person name="Torriani S.F."/>
            <person name="McDonald B.A."/>
            <person name="Oliver R.P."/>
        </authorList>
    </citation>
    <scope>NUCLEOTIDE SEQUENCE [LARGE SCALE GENOMIC DNA]</scope>
    <source>
        <strain evidence="3">SN15 / ATCC MYA-4574 / FGSC 10173</strain>
    </source>
</reference>
<proteinExistence type="predicted"/>
<dbReference type="RefSeq" id="XP_001803876.1">
    <property type="nucleotide sequence ID" value="XM_001803824.1"/>
</dbReference>
<dbReference type="GeneID" id="5980613"/>
<dbReference type="Proteomes" id="UP000001055">
    <property type="component" value="Unassembled WGS sequence"/>
</dbReference>
<dbReference type="VEuPathDB" id="FungiDB:JI435_136690"/>
<feature type="compositionally biased region" description="Low complexity" evidence="1">
    <location>
        <begin position="443"/>
        <end position="464"/>
    </location>
</feature>
<protein>
    <submittedName>
        <fullName evidence="2">Uncharacterized protein</fullName>
    </submittedName>
</protein>
<dbReference type="AlphaFoldDB" id="Q0U3J5"/>
<dbReference type="eggNOG" id="ENOG502R12C">
    <property type="taxonomic scope" value="Eukaryota"/>
</dbReference>